<dbReference type="EC" id="2.7.11.1" evidence="1"/>
<keyword evidence="10" id="KW-1185">Reference proteome</keyword>
<keyword evidence="4 9" id="KW-0418">Kinase</keyword>
<dbReference type="PANTHER" id="PTHR43671:SF13">
    <property type="entry name" value="SERINE_THREONINE-PROTEIN KINASE NEK2"/>
    <property type="match status" value="1"/>
</dbReference>
<feature type="transmembrane region" description="Helical" evidence="7">
    <location>
        <begin position="541"/>
        <end position="559"/>
    </location>
</feature>
<evidence type="ECO:0000256" key="2">
    <source>
        <dbReference type="ARBA" id="ARBA00022679"/>
    </source>
</evidence>
<keyword evidence="7" id="KW-0812">Transmembrane</keyword>
<feature type="region of interest" description="Disordered" evidence="6">
    <location>
        <begin position="362"/>
        <end position="381"/>
    </location>
</feature>
<evidence type="ECO:0000313" key="10">
    <source>
        <dbReference type="Proteomes" id="UP000609651"/>
    </source>
</evidence>
<feature type="transmembrane region" description="Helical" evidence="7">
    <location>
        <begin position="511"/>
        <end position="535"/>
    </location>
</feature>
<dbReference type="GO" id="GO:0004674">
    <property type="term" value="F:protein serine/threonine kinase activity"/>
    <property type="evidence" value="ECO:0007669"/>
    <property type="project" value="UniProtKB-EC"/>
</dbReference>
<evidence type="ECO:0000256" key="1">
    <source>
        <dbReference type="ARBA" id="ARBA00012513"/>
    </source>
</evidence>
<gene>
    <name evidence="9" type="primary">pknD_28</name>
    <name evidence="9" type="ORF">LzC2_42160</name>
</gene>
<feature type="transmembrane region" description="Helical" evidence="7">
    <location>
        <begin position="619"/>
        <end position="635"/>
    </location>
</feature>
<dbReference type="SMART" id="SM00220">
    <property type="entry name" value="S_TKc"/>
    <property type="match status" value="1"/>
</dbReference>
<evidence type="ECO:0000256" key="4">
    <source>
        <dbReference type="ARBA" id="ARBA00022777"/>
    </source>
</evidence>
<organism evidence="9 10">
    <name type="scientific">Alienimonas chondri</name>
    <dbReference type="NCBI Taxonomy" id="2681879"/>
    <lineage>
        <taxon>Bacteria</taxon>
        <taxon>Pseudomonadati</taxon>
        <taxon>Planctomycetota</taxon>
        <taxon>Planctomycetia</taxon>
        <taxon>Planctomycetales</taxon>
        <taxon>Planctomycetaceae</taxon>
        <taxon>Alienimonas</taxon>
    </lineage>
</organism>
<dbReference type="Pfam" id="PF00069">
    <property type="entry name" value="Pkinase"/>
    <property type="match status" value="1"/>
</dbReference>
<dbReference type="SUPFAM" id="SSF56112">
    <property type="entry name" value="Protein kinase-like (PK-like)"/>
    <property type="match status" value="1"/>
</dbReference>
<dbReference type="PROSITE" id="PS50011">
    <property type="entry name" value="PROTEIN_KINASE_DOM"/>
    <property type="match status" value="1"/>
</dbReference>
<feature type="transmembrane region" description="Helical" evidence="7">
    <location>
        <begin position="655"/>
        <end position="672"/>
    </location>
</feature>
<feature type="compositionally biased region" description="Basic and acidic residues" evidence="6">
    <location>
        <begin position="362"/>
        <end position="379"/>
    </location>
</feature>
<dbReference type="Gene3D" id="1.10.510.10">
    <property type="entry name" value="Transferase(Phosphotransferase) domain 1"/>
    <property type="match status" value="1"/>
</dbReference>
<dbReference type="PANTHER" id="PTHR43671">
    <property type="entry name" value="SERINE/THREONINE-PROTEIN KINASE NEK"/>
    <property type="match status" value="1"/>
</dbReference>
<name>A0ABX1VJ43_9PLAN</name>
<evidence type="ECO:0000313" key="9">
    <source>
        <dbReference type="EMBL" id="NNJ28105.1"/>
    </source>
</evidence>
<evidence type="ECO:0000256" key="3">
    <source>
        <dbReference type="ARBA" id="ARBA00022741"/>
    </source>
</evidence>
<proteinExistence type="predicted"/>
<feature type="domain" description="Protein kinase" evidence="8">
    <location>
        <begin position="54"/>
        <end position="297"/>
    </location>
</feature>
<feature type="region of interest" description="Disordered" evidence="6">
    <location>
        <begin position="299"/>
        <end position="333"/>
    </location>
</feature>
<accession>A0ABX1VJ43</accession>
<feature type="transmembrane region" description="Helical" evidence="7">
    <location>
        <begin position="580"/>
        <end position="599"/>
    </location>
</feature>
<reference evidence="9 10" key="1">
    <citation type="journal article" date="2020" name="Syst. Appl. Microbiol.">
        <title>Alienimonas chondri sp. nov., a novel planctomycete isolated from the biofilm of the red alga Chondrus crispus.</title>
        <authorList>
            <person name="Vitorino I."/>
            <person name="Albuquerque L."/>
            <person name="Wiegand S."/>
            <person name="Kallscheuer N."/>
            <person name="da Costa M.S."/>
            <person name="Lobo-da-Cunha A."/>
            <person name="Jogler C."/>
            <person name="Lage O.M."/>
        </authorList>
    </citation>
    <scope>NUCLEOTIDE SEQUENCE [LARGE SCALE GENOMIC DNA]</scope>
    <source>
        <strain evidence="9 10">LzC2</strain>
    </source>
</reference>
<keyword evidence="7" id="KW-1133">Transmembrane helix</keyword>
<evidence type="ECO:0000259" key="8">
    <source>
        <dbReference type="PROSITE" id="PS50011"/>
    </source>
</evidence>
<dbReference type="InterPro" id="IPR011009">
    <property type="entry name" value="Kinase-like_dom_sf"/>
</dbReference>
<protein>
    <recommendedName>
        <fullName evidence="1">non-specific serine/threonine protein kinase</fullName>
        <ecNumber evidence="1">2.7.11.1</ecNumber>
    </recommendedName>
</protein>
<keyword evidence="3" id="KW-0547">Nucleotide-binding</keyword>
<feature type="region of interest" description="Disordered" evidence="6">
    <location>
        <begin position="1"/>
        <end position="52"/>
    </location>
</feature>
<sequence>MPRPSDAETADGEPDPAVTFISDPSLPARSSMSRPSKNAGRFTHPPESRPLDGYTLKRAIHRGGFGEVYYGLSDGGKEVAMKLLHQHTEVELRGANACLNLNHPNLVTIFDIKQDGGGDWWILMEYAGGPRLADVIEDRGKLPVEEIEHWLRGLTAGLSFLHERGLVHRDLKPANIFAEGGTVKVGDVGLSKFISESRGSEHTKSVGTVYYMAPEVARGKYGRGVDIYALAVMLFEMYTGTVPFDGETPAEILMKHLSAPPDLSPLPPALKPVFARALHKDPDKRTKSVGELERQFRAAVRGHRSAQGTEQVGRERDEPVDLDPASFRTPVADRPISDREEVPYADAVWNDLRRRERAEERAERRHAAERRDARRREPEPSAASRNGWVSWVVVGLLLLLVFSPRAFRGIAVSAWELAILGALGYGVFRVVKWLSGGDAAATRRDHDWHDRERERLRPRYDRTMERAPEVRSGNVPVRHVAAPAPKRRLRPVPLGPEDARTLSGWRRATEFAGSAAVAGALSAALAGLMILTGAVQDLPEATLFGLTTALASWGLLLTSKLTEGRFAPDSPRRWLRRAPALFVGAGAGLAAWGIAEALMIHVPLERDSVWGAIARPGDFGAMAVSLIGFFTWTLATRRWWRHVDGYRPKRLRLRTLLLTSLAGLAGCLLFGVPIEWGLPWTVGLSVVTQLAAVWTPGRNRPHRVPVTA</sequence>
<evidence type="ECO:0000256" key="5">
    <source>
        <dbReference type="ARBA" id="ARBA00022840"/>
    </source>
</evidence>
<comment type="caution">
    <text evidence="9">The sequence shown here is derived from an EMBL/GenBank/DDBJ whole genome shotgun (WGS) entry which is preliminary data.</text>
</comment>
<evidence type="ECO:0000256" key="7">
    <source>
        <dbReference type="SAM" id="Phobius"/>
    </source>
</evidence>
<dbReference type="CDD" id="cd14014">
    <property type="entry name" value="STKc_PknB_like"/>
    <property type="match status" value="1"/>
</dbReference>
<dbReference type="Proteomes" id="UP000609651">
    <property type="component" value="Unassembled WGS sequence"/>
</dbReference>
<dbReference type="InterPro" id="IPR000719">
    <property type="entry name" value="Prot_kinase_dom"/>
</dbReference>
<keyword evidence="5" id="KW-0067">ATP-binding</keyword>
<dbReference type="EMBL" id="WTPX01000295">
    <property type="protein sequence ID" value="NNJ28105.1"/>
    <property type="molecule type" value="Genomic_DNA"/>
</dbReference>
<keyword evidence="7" id="KW-0472">Membrane</keyword>
<evidence type="ECO:0000256" key="6">
    <source>
        <dbReference type="SAM" id="MobiDB-lite"/>
    </source>
</evidence>
<dbReference type="InterPro" id="IPR050660">
    <property type="entry name" value="NEK_Ser/Thr_kinase"/>
</dbReference>
<keyword evidence="2 9" id="KW-0808">Transferase</keyword>